<reference evidence="1 2" key="1">
    <citation type="journal article" date="2015" name="Genome Announc.">
        <title>Expanding the biotechnology potential of lactobacilli through comparative genomics of 213 strains and associated genera.</title>
        <authorList>
            <person name="Sun Z."/>
            <person name="Harris H.M."/>
            <person name="McCann A."/>
            <person name="Guo C."/>
            <person name="Argimon S."/>
            <person name="Zhang W."/>
            <person name="Yang X."/>
            <person name="Jeffery I.B."/>
            <person name="Cooney J.C."/>
            <person name="Kagawa T.F."/>
            <person name="Liu W."/>
            <person name="Song Y."/>
            <person name="Salvetti E."/>
            <person name="Wrobel A."/>
            <person name="Rasinkangas P."/>
            <person name="Parkhill J."/>
            <person name="Rea M.C."/>
            <person name="O'Sullivan O."/>
            <person name="Ritari J."/>
            <person name="Douillard F.P."/>
            <person name="Paul Ross R."/>
            <person name="Yang R."/>
            <person name="Briner A.E."/>
            <person name="Felis G.E."/>
            <person name="de Vos W.M."/>
            <person name="Barrangou R."/>
            <person name="Klaenhammer T.R."/>
            <person name="Caufield P.W."/>
            <person name="Cui Y."/>
            <person name="Zhang H."/>
            <person name="O'Toole P.W."/>
        </authorList>
    </citation>
    <scope>NUCLEOTIDE SEQUENCE [LARGE SCALE GENOMIC DNA]</scope>
    <source>
        <strain evidence="1 2">DSM 16982</strain>
    </source>
</reference>
<proteinExistence type="predicted"/>
<dbReference type="STRING" id="1423774.FD31_GL001013"/>
<organism evidence="1 2">
    <name type="scientific">Companilactobacillus nantensis DSM 16982</name>
    <dbReference type="NCBI Taxonomy" id="1423774"/>
    <lineage>
        <taxon>Bacteria</taxon>
        <taxon>Bacillati</taxon>
        <taxon>Bacillota</taxon>
        <taxon>Bacilli</taxon>
        <taxon>Lactobacillales</taxon>
        <taxon>Lactobacillaceae</taxon>
        <taxon>Companilactobacillus</taxon>
    </lineage>
</organism>
<protein>
    <recommendedName>
        <fullName evidence="3">Minor capsid protein</fullName>
    </recommendedName>
</protein>
<gene>
    <name evidence="1" type="ORF">FD31_GL001013</name>
</gene>
<dbReference type="EMBL" id="AZFV01000002">
    <property type="protein sequence ID" value="KRM18465.1"/>
    <property type="molecule type" value="Genomic_DNA"/>
</dbReference>
<dbReference type="AlphaFoldDB" id="A0A0R1WLA8"/>
<sequence length="145" mass="16413">MDLDKVIAEYIDENADLPVELVIGQPSTHGTSFAYLMRSLQKYTNYRDGRQKRTFSFDIQAKCPSWLEATNTLNRIADLMNRVRSSQLKSQNGSFEFSKASMKQPPSFIANVTDNLDVVTGEKISGDNVFCVYDVSFEVEAIINR</sequence>
<name>A0A0R1WLA8_9LACO</name>
<evidence type="ECO:0000313" key="2">
    <source>
        <dbReference type="Proteomes" id="UP000051302"/>
    </source>
</evidence>
<evidence type="ECO:0008006" key="3">
    <source>
        <dbReference type="Google" id="ProtNLM"/>
    </source>
</evidence>
<dbReference type="Proteomes" id="UP000051302">
    <property type="component" value="Unassembled WGS sequence"/>
</dbReference>
<keyword evidence="2" id="KW-1185">Reference proteome</keyword>
<comment type="caution">
    <text evidence="1">The sequence shown here is derived from an EMBL/GenBank/DDBJ whole genome shotgun (WGS) entry which is preliminary data.</text>
</comment>
<evidence type="ECO:0000313" key="1">
    <source>
        <dbReference type="EMBL" id="KRM18465.1"/>
    </source>
</evidence>
<accession>A0A0R1WLA8</accession>
<dbReference type="PATRIC" id="fig|1423774.3.peg.1056"/>